<dbReference type="CDD" id="cd00397">
    <property type="entry name" value="DNA_BRE_C"/>
    <property type="match status" value="1"/>
</dbReference>
<dbReference type="InterPro" id="IPR010998">
    <property type="entry name" value="Integrase_recombinase_N"/>
</dbReference>
<dbReference type="InterPro" id="IPR013762">
    <property type="entry name" value="Integrase-like_cat_sf"/>
</dbReference>
<dbReference type="PANTHER" id="PTHR30349:SF41">
    <property type="entry name" value="INTEGRASE_RECOMBINASE PROTEIN MJ0367-RELATED"/>
    <property type="match status" value="1"/>
</dbReference>
<organism evidence="6 7">
    <name type="scientific">Cohnella pontilimi</name>
    <dbReference type="NCBI Taxonomy" id="2564100"/>
    <lineage>
        <taxon>Bacteria</taxon>
        <taxon>Bacillati</taxon>
        <taxon>Bacillota</taxon>
        <taxon>Bacilli</taxon>
        <taxon>Bacillales</taxon>
        <taxon>Paenibacillaceae</taxon>
        <taxon>Cohnella</taxon>
    </lineage>
</organism>
<dbReference type="GO" id="GO:0006310">
    <property type="term" value="P:DNA recombination"/>
    <property type="evidence" value="ECO:0007669"/>
    <property type="project" value="UniProtKB-KW"/>
</dbReference>
<reference evidence="6 7" key="1">
    <citation type="submission" date="2019-04" db="EMBL/GenBank/DDBJ databases">
        <title>Cohnella sp. nov., isolated from soil.</title>
        <authorList>
            <person name="Kim W."/>
        </authorList>
    </citation>
    <scope>NUCLEOTIDE SEQUENCE [LARGE SCALE GENOMIC DNA]</scope>
    <source>
        <strain evidence="6 7">CAU 1483</strain>
    </source>
</reference>
<dbReference type="PANTHER" id="PTHR30349">
    <property type="entry name" value="PHAGE INTEGRASE-RELATED"/>
    <property type="match status" value="1"/>
</dbReference>
<evidence type="ECO:0000256" key="4">
    <source>
        <dbReference type="SAM" id="MobiDB-lite"/>
    </source>
</evidence>
<comment type="similarity">
    <text evidence="1">Belongs to the 'phage' integrase family.</text>
</comment>
<dbReference type="Pfam" id="PF00589">
    <property type="entry name" value="Phage_integrase"/>
    <property type="match status" value="1"/>
</dbReference>
<gene>
    <name evidence="6" type="ORF">E5161_07420</name>
</gene>
<proteinExistence type="inferred from homology"/>
<dbReference type="SUPFAM" id="SSF56349">
    <property type="entry name" value="DNA breaking-rejoining enzymes"/>
    <property type="match status" value="1"/>
</dbReference>
<protein>
    <submittedName>
        <fullName evidence="6">Site-specific integrase</fullName>
    </submittedName>
</protein>
<dbReference type="InterPro" id="IPR002104">
    <property type="entry name" value="Integrase_catalytic"/>
</dbReference>
<keyword evidence="2" id="KW-0238">DNA-binding</keyword>
<dbReference type="EMBL" id="SUPK01000003">
    <property type="protein sequence ID" value="TJY42671.1"/>
    <property type="molecule type" value="Genomic_DNA"/>
</dbReference>
<dbReference type="AlphaFoldDB" id="A0A4U0FD43"/>
<dbReference type="GO" id="GO:0003677">
    <property type="term" value="F:DNA binding"/>
    <property type="evidence" value="ECO:0007669"/>
    <property type="project" value="UniProtKB-KW"/>
</dbReference>
<feature type="domain" description="Tyr recombinase" evidence="5">
    <location>
        <begin position="318"/>
        <end position="494"/>
    </location>
</feature>
<name>A0A4U0FD43_9BACL</name>
<feature type="compositionally biased region" description="Polar residues" evidence="4">
    <location>
        <begin position="8"/>
        <end position="17"/>
    </location>
</feature>
<dbReference type="RefSeq" id="WP_136777090.1">
    <property type="nucleotide sequence ID" value="NZ_SUPK01000003.1"/>
</dbReference>
<dbReference type="GO" id="GO:0015074">
    <property type="term" value="P:DNA integration"/>
    <property type="evidence" value="ECO:0007669"/>
    <property type="project" value="InterPro"/>
</dbReference>
<evidence type="ECO:0000256" key="2">
    <source>
        <dbReference type="ARBA" id="ARBA00023125"/>
    </source>
</evidence>
<evidence type="ECO:0000313" key="7">
    <source>
        <dbReference type="Proteomes" id="UP000309673"/>
    </source>
</evidence>
<sequence>MEKDELNKSANPRQTSKNADDKAQESFRQNASFAEKILAEEGIFSCQGGEHDIRKLARERIEGMLNAEHLLPLPLEEKQHVGRSGINQWIWDHKISKDIAPDILKEYLESCISNNPWYFYVKLKAMTELQVEMCRFHKLPALSLTSDHFLQSEALQHLAARFATSKVKKLIVGFLQERSEALGLLEEKAPLTHVRRQGKKVHPRAHEYFEQLVKEGISKDTQRHFLEHAHHLFSWLSKNMRDFNGIEADEIPIFQITATHLEEFRAYLLKKVREGTYSKITFCHCIYLLRSFFRFLSRKYGFPAPIRRFKAITAPRYKQRDLPSDEEIKLFFEAVDTYSDEPIIERIGYSLMLFLGLRLNETAQLTWKDINISTGTISILSKGGKPHLLPLPKRVLEDLKSAQRQQPSGKYLLGTNLKTIALRLYRNFKLYSLIAGWTYPGGVHFFRHIFISRLGGQNILPQAIKELSRVVELNTVSLYMHLAQQKDRLLTEINKLQY</sequence>
<keyword evidence="3" id="KW-0233">DNA recombination</keyword>
<keyword evidence="7" id="KW-1185">Reference proteome</keyword>
<accession>A0A4U0FD43</accession>
<dbReference type="InterPro" id="IPR050090">
    <property type="entry name" value="Tyrosine_recombinase_XerCD"/>
</dbReference>
<dbReference type="Proteomes" id="UP000309673">
    <property type="component" value="Unassembled WGS sequence"/>
</dbReference>
<dbReference type="PROSITE" id="PS51898">
    <property type="entry name" value="TYR_RECOMBINASE"/>
    <property type="match status" value="1"/>
</dbReference>
<dbReference type="Gene3D" id="1.10.150.130">
    <property type="match status" value="1"/>
</dbReference>
<feature type="region of interest" description="Disordered" evidence="4">
    <location>
        <begin position="1"/>
        <end position="26"/>
    </location>
</feature>
<evidence type="ECO:0000256" key="3">
    <source>
        <dbReference type="ARBA" id="ARBA00023172"/>
    </source>
</evidence>
<dbReference type="OrthoDB" id="2759316at2"/>
<evidence type="ECO:0000256" key="1">
    <source>
        <dbReference type="ARBA" id="ARBA00008857"/>
    </source>
</evidence>
<evidence type="ECO:0000259" key="5">
    <source>
        <dbReference type="PROSITE" id="PS51898"/>
    </source>
</evidence>
<comment type="caution">
    <text evidence="6">The sequence shown here is derived from an EMBL/GenBank/DDBJ whole genome shotgun (WGS) entry which is preliminary data.</text>
</comment>
<evidence type="ECO:0000313" key="6">
    <source>
        <dbReference type="EMBL" id="TJY42671.1"/>
    </source>
</evidence>
<dbReference type="Gene3D" id="1.10.443.10">
    <property type="entry name" value="Intergrase catalytic core"/>
    <property type="match status" value="1"/>
</dbReference>
<dbReference type="InterPro" id="IPR011010">
    <property type="entry name" value="DNA_brk_join_enz"/>
</dbReference>